<dbReference type="InterPro" id="IPR001920">
    <property type="entry name" value="Asp/Glu_race"/>
</dbReference>
<comment type="similarity">
    <text evidence="1">Belongs to the HyuE racemase family.</text>
</comment>
<dbReference type="InterPro" id="IPR015942">
    <property type="entry name" value="Asp/Glu/hydantoin_racemase"/>
</dbReference>
<evidence type="ECO:0000313" key="2">
    <source>
        <dbReference type="EMBL" id="MFC7408069.1"/>
    </source>
</evidence>
<reference evidence="3" key="1">
    <citation type="journal article" date="2019" name="Int. J. Syst. Evol. Microbiol.">
        <title>The Global Catalogue of Microorganisms (GCM) 10K type strain sequencing project: providing services to taxonomists for standard genome sequencing and annotation.</title>
        <authorList>
            <consortium name="The Broad Institute Genomics Platform"/>
            <consortium name="The Broad Institute Genome Sequencing Center for Infectious Disease"/>
            <person name="Wu L."/>
            <person name="Ma J."/>
        </authorList>
    </citation>
    <scope>NUCLEOTIDE SEQUENCE [LARGE SCALE GENOMIC DNA]</scope>
    <source>
        <strain evidence="3">CGMCC 1.12371</strain>
    </source>
</reference>
<keyword evidence="3" id="KW-1185">Reference proteome</keyword>
<dbReference type="RefSeq" id="WP_382220031.1">
    <property type="nucleotide sequence ID" value="NZ_JBHTCA010000002.1"/>
</dbReference>
<dbReference type="InterPro" id="IPR053714">
    <property type="entry name" value="Iso_Racemase_Enz_sf"/>
</dbReference>
<name>A0ABW2QF18_9BURK</name>
<dbReference type="Pfam" id="PF01177">
    <property type="entry name" value="Asp_Glu_race"/>
    <property type="match status" value="1"/>
</dbReference>
<sequence length="261" mass="28314">MSEGTVQRVLVVVPFAMSADNLLLRQAQLQGLSFGDGIRFEYRAVKAGPLNYSSHHDFVLADAANFEAGCRAQAEGFDAVCIDTMSDSGVAALRSVLDIPVFGPGKTSMLAALMLGDRFSILTMASRWKPLYKKALDELGLHHKCASVRAIEVPPDNQNLLSGKEEDVFPLLEAAGRRAIEEDGAEVLILGSTTMHQSHAYLSARLPVPVINPGPLSYKMAEAALALGLRHSRVGYPAPMHPRLDMLHHMFDAAQTWAPKP</sequence>
<proteinExistence type="inferred from homology"/>
<dbReference type="PANTHER" id="PTHR28047:SF5">
    <property type="entry name" value="PROTEIN DCG1"/>
    <property type="match status" value="1"/>
</dbReference>
<dbReference type="PANTHER" id="PTHR28047">
    <property type="entry name" value="PROTEIN DCG1"/>
    <property type="match status" value="1"/>
</dbReference>
<evidence type="ECO:0000313" key="3">
    <source>
        <dbReference type="Proteomes" id="UP001596501"/>
    </source>
</evidence>
<comment type="caution">
    <text evidence="2">The sequence shown here is derived from an EMBL/GenBank/DDBJ whole genome shotgun (WGS) entry which is preliminary data.</text>
</comment>
<protein>
    <submittedName>
        <fullName evidence="2">Aspartate/glutamate racemase family protein</fullName>
    </submittedName>
</protein>
<dbReference type="EMBL" id="JBHTCA010000002">
    <property type="protein sequence ID" value="MFC7408069.1"/>
    <property type="molecule type" value="Genomic_DNA"/>
</dbReference>
<dbReference type="SUPFAM" id="SSF53681">
    <property type="entry name" value="Aspartate/glutamate racemase"/>
    <property type="match status" value="1"/>
</dbReference>
<accession>A0ABW2QF18</accession>
<dbReference type="Gene3D" id="3.40.50.12500">
    <property type="match status" value="1"/>
</dbReference>
<evidence type="ECO:0000256" key="1">
    <source>
        <dbReference type="ARBA" id="ARBA00038414"/>
    </source>
</evidence>
<organism evidence="2 3">
    <name type="scientific">Hydrogenophaga atypica</name>
    <dbReference type="NCBI Taxonomy" id="249409"/>
    <lineage>
        <taxon>Bacteria</taxon>
        <taxon>Pseudomonadati</taxon>
        <taxon>Pseudomonadota</taxon>
        <taxon>Betaproteobacteria</taxon>
        <taxon>Burkholderiales</taxon>
        <taxon>Comamonadaceae</taxon>
        <taxon>Hydrogenophaga</taxon>
    </lineage>
</organism>
<dbReference type="Proteomes" id="UP001596501">
    <property type="component" value="Unassembled WGS sequence"/>
</dbReference>
<dbReference type="InterPro" id="IPR052186">
    <property type="entry name" value="Hydantoin_racemase-like"/>
</dbReference>
<gene>
    <name evidence="2" type="ORF">ACFQPB_04290</name>
</gene>